<comment type="caution">
    <text evidence="2">The sequence shown here is derived from an EMBL/GenBank/DDBJ whole genome shotgun (WGS) entry which is preliminary data.</text>
</comment>
<proteinExistence type="predicted"/>
<keyword evidence="3" id="KW-1185">Reference proteome</keyword>
<evidence type="ECO:0000313" key="3">
    <source>
        <dbReference type="Proteomes" id="UP000030152"/>
    </source>
</evidence>
<dbReference type="Proteomes" id="UP000030152">
    <property type="component" value="Unassembled WGS sequence"/>
</dbReference>
<organism evidence="2 3">
    <name type="scientific">Flavobacterium rivuli WB 3.3-2 = DSM 21788</name>
    <dbReference type="NCBI Taxonomy" id="1121895"/>
    <lineage>
        <taxon>Bacteria</taxon>
        <taxon>Pseudomonadati</taxon>
        <taxon>Bacteroidota</taxon>
        <taxon>Flavobacteriia</taxon>
        <taxon>Flavobacteriales</taxon>
        <taxon>Flavobacteriaceae</taxon>
        <taxon>Flavobacterium</taxon>
    </lineage>
</organism>
<sequence>MTIDTKITIWRAILWGVSPIISVLIIWLANHNIAELQSLKSKQSANESEQRIIQGVTEFGLDKTKDGLPGLSVSLFIDVTNLDLNSRKFLLDLGNDNKNSLSLYLDARNNLVYRLIDNYGETYSLNIKPGLQTFRSNQVNNVLIEYGHSASYSIMRIFINNVEAARQEFKFDLQFNGTSELILGTAKTGEVSGSYRVHSLVVLEGVFNNEKRESFYNAVVKLNENLDRLKY</sequence>
<dbReference type="RefSeq" id="WP_020211401.1">
    <property type="nucleotide sequence ID" value="NZ_JRLX01000001.1"/>
</dbReference>
<dbReference type="AlphaFoldDB" id="A0A0A2MAA4"/>
<name>A0A0A2MAA4_9FLAO</name>
<dbReference type="GO" id="GO:0005975">
    <property type="term" value="P:carbohydrate metabolic process"/>
    <property type="evidence" value="ECO:0007669"/>
    <property type="project" value="UniProtKB-ARBA"/>
</dbReference>
<gene>
    <name evidence="2" type="ORF">Q765_00330</name>
</gene>
<dbReference type="EMBL" id="JRLX01000001">
    <property type="protein sequence ID" value="KGO88398.1"/>
    <property type="molecule type" value="Genomic_DNA"/>
</dbReference>
<dbReference type="InterPro" id="IPR013320">
    <property type="entry name" value="ConA-like_dom_sf"/>
</dbReference>
<evidence type="ECO:0000256" key="1">
    <source>
        <dbReference type="SAM" id="Phobius"/>
    </source>
</evidence>
<keyword evidence="1" id="KW-1133">Transmembrane helix</keyword>
<reference evidence="2 3" key="1">
    <citation type="submission" date="2013-09" db="EMBL/GenBank/DDBJ databases">
        <authorList>
            <person name="Zeng Z."/>
            <person name="Chen C."/>
        </authorList>
    </citation>
    <scope>NUCLEOTIDE SEQUENCE [LARGE SCALE GENOMIC DNA]</scope>
    <source>
        <strain evidence="2 3">WB 3.3-2</strain>
    </source>
</reference>
<keyword evidence="1" id="KW-0812">Transmembrane</keyword>
<keyword evidence="1" id="KW-0472">Membrane</keyword>
<accession>A0A0A2MAA4</accession>
<dbReference type="GO" id="GO:0004553">
    <property type="term" value="F:hydrolase activity, hydrolyzing O-glycosyl compounds"/>
    <property type="evidence" value="ECO:0007669"/>
    <property type="project" value="UniProtKB-ARBA"/>
</dbReference>
<dbReference type="SUPFAM" id="SSF49899">
    <property type="entry name" value="Concanavalin A-like lectins/glucanases"/>
    <property type="match status" value="1"/>
</dbReference>
<protein>
    <submittedName>
        <fullName evidence="2">Uncharacterized protein</fullName>
    </submittedName>
</protein>
<feature type="transmembrane region" description="Helical" evidence="1">
    <location>
        <begin position="12"/>
        <end position="29"/>
    </location>
</feature>
<evidence type="ECO:0000313" key="2">
    <source>
        <dbReference type="EMBL" id="KGO88398.1"/>
    </source>
</evidence>